<dbReference type="PANTHER" id="PTHR12815:SF42">
    <property type="entry name" value="BACTERIAL SURFACE ANTIGEN (D15) DOMAIN-CONTAINING PROTEIN"/>
    <property type="match status" value="1"/>
</dbReference>
<dbReference type="InterPro" id="IPR000184">
    <property type="entry name" value="Bac_surfAg_D15"/>
</dbReference>
<dbReference type="PANTHER" id="PTHR12815">
    <property type="entry name" value="SORTING AND ASSEMBLY MACHINERY SAMM50 PROTEIN FAMILY MEMBER"/>
    <property type="match status" value="1"/>
</dbReference>
<dbReference type="Proteomes" id="UP000295008">
    <property type="component" value="Unassembled WGS sequence"/>
</dbReference>
<dbReference type="InterPro" id="IPR010827">
    <property type="entry name" value="BamA/TamA_POTRA"/>
</dbReference>
<dbReference type="Pfam" id="PF07244">
    <property type="entry name" value="POTRA"/>
    <property type="match status" value="2"/>
</dbReference>
<sequence length="588" mass="65455">MDRRFLGSLGAGSGGCRLAGAEAGPVLVTLDVQGNTRIASETILGAVSNSRIGFPLDSREIQRDLQAIMALGYFRNVRFHTEEMLDGVKLVFEVTENPPFREVRLTGLTEAEPGELLPYFSQKPGAIFNAAAFQEDLAKALKACREKKGLLIEPRSGGGPVLSEDGVVRVELRELRYGKVTIAGLAKTKEVVIRRELSAREGALIDLNRLKEDISNLYRLRLFEEVVPDLRQSAVPDALDLALAVKEVSGTAAFTPGISVNDSTHQLTGLVSFSESNLMGLGQSIALDADFSSDGRNVQFNFYEPWLTDKHASFGLALWNTRDSMTSTMRRWGLGADDRYDLDRQRLGISLSFGHPISRYVSGRIKFNFERNEIHSYWPAGSDHSQPSLPLAALASPGAYRDHSIEFGLAKDRLIYQDPYFVGGGYRLSADWTVAGQYLGGAYDYQKTVLEGKWFHPFRENLVLATRLQGAYLAGEYPDDEALYLGGMYKLRGYEDDRFENAATRQLIGEGYLLANAELRYRFPADKQLKLVLFYDVGQLLNGGDTVLKSDYGIGFRYNVPILGQIRLDQARNSDHDVCWVFSMNEQF</sequence>
<name>A0A4R1RIJ4_HYDET</name>
<dbReference type="Pfam" id="PF01103">
    <property type="entry name" value="Omp85"/>
    <property type="match status" value="1"/>
</dbReference>
<keyword evidence="5" id="KW-1185">Reference proteome</keyword>
<feature type="domain" description="POTRA" evidence="3">
    <location>
        <begin position="25"/>
        <end position="97"/>
    </location>
</feature>
<evidence type="ECO:0000256" key="2">
    <source>
        <dbReference type="ARBA" id="ARBA00023136"/>
    </source>
</evidence>
<proteinExistence type="predicted"/>
<dbReference type="AlphaFoldDB" id="A0A4R1RIJ4"/>
<dbReference type="Gene3D" id="2.40.160.50">
    <property type="entry name" value="membrane protein fhac: a member of the omp85/tpsb transporter family"/>
    <property type="match status" value="1"/>
</dbReference>
<dbReference type="InterPro" id="IPR034746">
    <property type="entry name" value="POTRA"/>
</dbReference>
<keyword evidence="2" id="KW-0472">Membrane</keyword>
<dbReference type="RefSeq" id="WP_132014883.1">
    <property type="nucleotide sequence ID" value="NZ_SLUN01000016.1"/>
</dbReference>
<evidence type="ECO:0000313" key="5">
    <source>
        <dbReference type="Proteomes" id="UP000295008"/>
    </source>
</evidence>
<evidence type="ECO:0000313" key="4">
    <source>
        <dbReference type="EMBL" id="TCL65923.1"/>
    </source>
</evidence>
<comment type="caution">
    <text evidence="4">The sequence shown here is derived from an EMBL/GenBank/DDBJ whole genome shotgun (WGS) entry which is preliminary data.</text>
</comment>
<organism evidence="4 5">
    <name type="scientific">Hydrogenispora ethanolica</name>
    <dbReference type="NCBI Taxonomy" id="1082276"/>
    <lineage>
        <taxon>Bacteria</taxon>
        <taxon>Bacillati</taxon>
        <taxon>Bacillota</taxon>
        <taxon>Hydrogenispora</taxon>
    </lineage>
</organism>
<protein>
    <submittedName>
        <fullName evidence="4">Outer membrane protein assembly factor BamA</fullName>
    </submittedName>
</protein>
<dbReference type="GO" id="GO:0019867">
    <property type="term" value="C:outer membrane"/>
    <property type="evidence" value="ECO:0007669"/>
    <property type="project" value="InterPro"/>
</dbReference>
<reference evidence="4 5" key="1">
    <citation type="submission" date="2019-03" db="EMBL/GenBank/DDBJ databases">
        <title>Genomic Encyclopedia of Type Strains, Phase IV (KMG-IV): sequencing the most valuable type-strain genomes for metagenomic binning, comparative biology and taxonomic classification.</title>
        <authorList>
            <person name="Goeker M."/>
        </authorList>
    </citation>
    <scope>NUCLEOTIDE SEQUENCE [LARGE SCALE GENOMIC DNA]</scope>
    <source>
        <strain evidence="4 5">LX-B</strain>
    </source>
</reference>
<evidence type="ECO:0000259" key="3">
    <source>
        <dbReference type="PROSITE" id="PS51779"/>
    </source>
</evidence>
<comment type="subcellular location">
    <subcellularLocation>
        <location evidence="1">Membrane</location>
    </subcellularLocation>
</comment>
<accession>A0A4R1RIJ4</accession>
<evidence type="ECO:0000256" key="1">
    <source>
        <dbReference type="ARBA" id="ARBA00004370"/>
    </source>
</evidence>
<dbReference type="InterPro" id="IPR039910">
    <property type="entry name" value="D15-like"/>
</dbReference>
<dbReference type="EMBL" id="SLUN01000016">
    <property type="protein sequence ID" value="TCL65923.1"/>
    <property type="molecule type" value="Genomic_DNA"/>
</dbReference>
<dbReference type="Gene3D" id="3.10.20.310">
    <property type="entry name" value="membrane protein fhac"/>
    <property type="match status" value="2"/>
</dbReference>
<dbReference type="PROSITE" id="PS51257">
    <property type="entry name" value="PROKAR_LIPOPROTEIN"/>
    <property type="match status" value="1"/>
</dbReference>
<dbReference type="PROSITE" id="PS51779">
    <property type="entry name" value="POTRA"/>
    <property type="match status" value="1"/>
</dbReference>
<dbReference type="OrthoDB" id="9776356at2"/>
<gene>
    <name evidence="4" type="ORF">EDC14_101653</name>
</gene>